<organism evidence="7 8">
    <name type="scientific">Tenacibaculum jejuense</name>
    <dbReference type="NCBI Taxonomy" id="584609"/>
    <lineage>
        <taxon>Bacteria</taxon>
        <taxon>Pseudomonadati</taxon>
        <taxon>Bacteroidota</taxon>
        <taxon>Flavobacteriia</taxon>
        <taxon>Flavobacteriales</taxon>
        <taxon>Flavobacteriaceae</taxon>
        <taxon>Tenacibaculum</taxon>
    </lineage>
</organism>
<dbReference type="NCBIfam" id="NF042991">
    <property type="entry name" value="alk_phos_PafA"/>
    <property type="match status" value="1"/>
</dbReference>
<evidence type="ECO:0000256" key="2">
    <source>
        <dbReference type="ARBA" id="ARBA00022723"/>
    </source>
</evidence>
<dbReference type="PROSITE" id="PS51257">
    <property type="entry name" value="PROKAR_LIPOPROTEIN"/>
    <property type="match status" value="1"/>
</dbReference>
<evidence type="ECO:0000313" key="8">
    <source>
        <dbReference type="Proteomes" id="UP000215214"/>
    </source>
</evidence>
<dbReference type="Gene3D" id="3.40.720.10">
    <property type="entry name" value="Alkaline Phosphatase, subunit A"/>
    <property type="match status" value="1"/>
</dbReference>
<dbReference type="PANTHER" id="PTHR10151">
    <property type="entry name" value="ECTONUCLEOTIDE PYROPHOSPHATASE/PHOSPHODIESTERASE"/>
    <property type="match status" value="1"/>
</dbReference>
<dbReference type="RefSeq" id="WP_095073954.1">
    <property type="nucleotide sequence ID" value="NZ_LT899436.1"/>
</dbReference>
<dbReference type="InterPro" id="IPR026263">
    <property type="entry name" value="Alkaline_phosphatase_prok"/>
</dbReference>
<sequence length="550" mass="62007">MNYRIKLIVITLSIILLGCNQKDTQKDNSIKKSKLVVGIIVDQMRYDYLTRFDSKYGEGGFKRLIKDGFSLENAHFNYIPTYTAVGHTSVYTGTTPNNHGIIGNNWYDKFEKKSIYCVDDKRYKTIGNDGDGGKKSPYRMLTTTVTDQLRLAQNMQGKTIGIGIKDRSAILPAGHTANAAYWFDGGSKGQWITSSFYMNELPKWVTDFNTSGKADEYLKQPWETLYDINTYTESIIDDNNFEKTFKGEERPVFPHDIPNLRSKNNNYSIIKAIPAGNSLTTDFAKAAIIGEELGQGKHTDFLAVSYSSTDYVGHQFGVDSKEIQDTYLRFDKELESLLIFLDEKVGKNNYTLFLTADHAAVQVPNYLKSVKIPANYLSGKKLLDYVNEITKKYFKSDDFIENISNFQIFLNKENIEKKKLTVNQVAQVISDNVINFNGIYKSITANTLQNAQFNNGILNHLQNGYNQKFSGDVLLIPNPSTIIYPKKGSTHGSGYSYDTHVPILFYGNGISNGSSKEYYEVIDIAPTISNLLKIEFPNGATGKIIHDVLK</sequence>
<dbReference type="CDD" id="cd16016">
    <property type="entry name" value="AP-SPAP"/>
    <property type="match status" value="1"/>
</dbReference>
<dbReference type="GO" id="GO:0046872">
    <property type="term" value="F:metal ion binding"/>
    <property type="evidence" value="ECO:0007669"/>
    <property type="project" value="UniProtKB-KW"/>
</dbReference>
<dbReference type="KEGG" id="tje:TJEJU_3370"/>
<keyword evidence="7" id="KW-0378">Hydrolase</keyword>
<dbReference type="InterPro" id="IPR002591">
    <property type="entry name" value="Phosphodiest/P_Trfase"/>
</dbReference>
<dbReference type="GO" id="GO:0004035">
    <property type="term" value="F:alkaline phosphatase activity"/>
    <property type="evidence" value="ECO:0007669"/>
    <property type="project" value="InterPro"/>
</dbReference>
<feature type="binding site" evidence="6">
    <location>
        <begin position="165"/>
        <end position="167"/>
    </location>
    <ligand>
        <name>substrate</name>
    </ligand>
</feature>
<protein>
    <submittedName>
        <fullName evidence="7">Calcium-transporting ATPase</fullName>
        <ecNumber evidence="7">3.6.3.8</ecNumber>
    </submittedName>
</protein>
<keyword evidence="3" id="KW-0732">Signal</keyword>
<proteinExistence type="predicted"/>
<evidence type="ECO:0000256" key="6">
    <source>
        <dbReference type="PIRSR" id="PIRSR031924-51"/>
    </source>
</evidence>
<keyword evidence="1 5" id="KW-0597">Phosphoprotein</keyword>
<dbReference type="SUPFAM" id="SSF53649">
    <property type="entry name" value="Alkaline phosphatase-like"/>
    <property type="match status" value="1"/>
</dbReference>
<dbReference type="PANTHER" id="PTHR10151:SF120">
    <property type="entry name" value="BIS(5'-ADENOSYL)-TRIPHOSPHATASE"/>
    <property type="match status" value="1"/>
</dbReference>
<dbReference type="EC" id="3.6.3.8" evidence="7"/>
<dbReference type="Pfam" id="PF01663">
    <property type="entry name" value="Phosphodiest"/>
    <property type="match status" value="1"/>
</dbReference>
<dbReference type="PIRSF" id="PIRSF031924">
    <property type="entry name" value="Pi-irrepressible_AP"/>
    <property type="match status" value="1"/>
</dbReference>
<evidence type="ECO:0000313" key="7">
    <source>
        <dbReference type="EMBL" id="SNR17020.1"/>
    </source>
</evidence>
<dbReference type="Gene3D" id="3.30.1360.150">
    <property type="match status" value="1"/>
</dbReference>
<evidence type="ECO:0000256" key="3">
    <source>
        <dbReference type="ARBA" id="ARBA00022729"/>
    </source>
</evidence>
<name>A0A238UF33_9FLAO</name>
<reference evidence="7 8" key="1">
    <citation type="submission" date="2017-07" db="EMBL/GenBank/DDBJ databases">
        <authorList>
            <person name="Sun Z.S."/>
            <person name="Albrecht U."/>
            <person name="Echele G."/>
            <person name="Lee C.C."/>
        </authorList>
    </citation>
    <scope>NUCLEOTIDE SEQUENCE [LARGE SCALE GENOMIC DNA]</scope>
    <source>
        <strain evidence="8">type strain: KCTC 22618</strain>
    </source>
</reference>
<evidence type="ECO:0000256" key="4">
    <source>
        <dbReference type="PIRNR" id="PIRNR031924"/>
    </source>
</evidence>
<evidence type="ECO:0000256" key="5">
    <source>
        <dbReference type="PIRSR" id="PIRSR031924-50"/>
    </source>
</evidence>
<feature type="active site" description="Phosphothreonine intermediate" evidence="5">
    <location>
        <position position="83"/>
    </location>
</feature>
<keyword evidence="8" id="KW-1185">Reference proteome</keyword>
<dbReference type="InterPro" id="IPR017850">
    <property type="entry name" value="Alkaline_phosphatase_core_sf"/>
</dbReference>
<gene>
    <name evidence="7" type="primary">cda</name>
    <name evidence="7" type="ORF">TJEJU_3370</name>
</gene>
<dbReference type="AlphaFoldDB" id="A0A238UF33"/>
<dbReference type="Proteomes" id="UP000215214">
    <property type="component" value="Chromosome TJEJU"/>
</dbReference>
<dbReference type="OrthoDB" id="9766127at2"/>
<keyword evidence="2 4" id="KW-0479">Metal-binding</keyword>
<evidence type="ECO:0000256" key="1">
    <source>
        <dbReference type="ARBA" id="ARBA00022553"/>
    </source>
</evidence>
<feature type="binding site" evidence="6">
    <location>
        <position position="104"/>
    </location>
    <ligand>
        <name>substrate</name>
    </ligand>
</feature>
<dbReference type="EMBL" id="LT899436">
    <property type="protein sequence ID" value="SNR17020.1"/>
    <property type="molecule type" value="Genomic_DNA"/>
</dbReference>
<accession>A0A238UF33</accession>